<keyword evidence="2" id="KW-1185">Reference proteome</keyword>
<gene>
    <name evidence="1" type="ORF">DQQ10_15030</name>
</gene>
<dbReference type="AlphaFoldDB" id="A0A364Y0P4"/>
<evidence type="ECO:0000313" key="2">
    <source>
        <dbReference type="Proteomes" id="UP000251889"/>
    </source>
</evidence>
<comment type="caution">
    <text evidence="1">The sequence shown here is derived from an EMBL/GenBank/DDBJ whole genome shotgun (WGS) entry which is preliminary data.</text>
</comment>
<reference evidence="1 2" key="1">
    <citation type="submission" date="2018-06" db="EMBL/GenBank/DDBJ databases">
        <title>Chryseolinea flavus sp. nov., a member of the phylum Bacteroidetes isolated from soil.</title>
        <authorList>
            <person name="Li Y."/>
            <person name="Wang J."/>
        </authorList>
    </citation>
    <scope>NUCLEOTIDE SEQUENCE [LARGE SCALE GENOMIC DNA]</scope>
    <source>
        <strain evidence="1 2">SDU1-6</strain>
    </source>
</reference>
<name>A0A364Y0P4_9BACT</name>
<proteinExistence type="predicted"/>
<dbReference type="OrthoDB" id="979204at2"/>
<dbReference type="Proteomes" id="UP000251889">
    <property type="component" value="Unassembled WGS sequence"/>
</dbReference>
<accession>A0A364Y0P4</accession>
<sequence length="190" mass="22194">MKKQKELFALLHHLKNCPSDFLDVKENLSKMITKALIADLFRKLFNDFEDDKDLKALLSQLNVSENEYRAIRVATWFFDQPLFHDNNLQDGITSFLFERLPLLSKHVKAETWLDDEDRTEEFVREALRSCHVLIDGESEDEAQDRLDALSTIKRLKILEETNAPLLRMKAIRQAMAEKKAREAANVYGRE</sequence>
<dbReference type="RefSeq" id="WP_112747706.1">
    <property type="nucleotide sequence ID" value="NZ_QMFY01000007.1"/>
</dbReference>
<protein>
    <submittedName>
        <fullName evidence="1">Uncharacterized protein</fullName>
    </submittedName>
</protein>
<dbReference type="EMBL" id="QMFY01000007">
    <property type="protein sequence ID" value="RAW00364.1"/>
    <property type="molecule type" value="Genomic_DNA"/>
</dbReference>
<organism evidence="1 2">
    <name type="scientific">Pseudochryseolinea flava</name>
    <dbReference type="NCBI Taxonomy" id="2059302"/>
    <lineage>
        <taxon>Bacteria</taxon>
        <taxon>Pseudomonadati</taxon>
        <taxon>Bacteroidota</taxon>
        <taxon>Cytophagia</taxon>
        <taxon>Cytophagales</taxon>
        <taxon>Fulvivirgaceae</taxon>
        <taxon>Pseudochryseolinea</taxon>
    </lineage>
</organism>
<evidence type="ECO:0000313" key="1">
    <source>
        <dbReference type="EMBL" id="RAW00364.1"/>
    </source>
</evidence>